<dbReference type="GO" id="GO:0016887">
    <property type="term" value="F:ATP hydrolysis activity"/>
    <property type="evidence" value="ECO:0007669"/>
    <property type="project" value="InterPro"/>
</dbReference>
<dbReference type="GO" id="GO:0005524">
    <property type="term" value="F:ATP binding"/>
    <property type="evidence" value="ECO:0007669"/>
    <property type="project" value="UniProtKB-KW"/>
</dbReference>
<dbReference type="Pfam" id="PF00005">
    <property type="entry name" value="ABC_tran"/>
    <property type="match status" value="1"/>
</dbReference>
<dbReference type="RefSeq" id="WP_200387432.1">
    <property type="nucleotide sequence ID" value="NZ_NRSD01000006.1"/>
</dbReference>
<comment type="caution">
    <text evidence="5">The sequence shown here is derived from an EMBL/GenBank/DDBJ whole genome shotgun (WGS) entry which is preliminary data.</text>
</comment>
<evidence type="ECO:0000313" key="5">
    <source>
        <dbReference type="EMBL" id="MBK1644635.1"/>
    </source>
</evidence>
<dbReference type="InterPro" id="IPR003593">
    <property type="entry name" value="AAA+_ATPase"/>
</dbReference>
<keyword evidence="1" id="KW-0677">Repeat</keyword>
<keyword evidence="2" id="KW-0547">Nucleotide-binding</keyword>
<dbReference type="InterPro" id="IPR027417">
    <property type="entry name" value="P-loop_NTPase"/>
</dbReference>
<dbReference type="AlphaFoldDB" id="A0A9X0WHI2"/>
<evidence type="ECO:0000313" key="6">
    <source>
        <dbReference type="Proteomes" id="UP001138802"/>
    </source>
</evidence>
<evidence type="ECO:0000256" key="2">
    <source>
        <dbReference type="ARBA" id="ARBA00022741"/>
    </source>
</evidence>
<dbReference type="SMART" id="SM00382">
    <property type="entry name" value="AAA"/>
    <property type="match status" value="1"/>
</dbReference>
<organism evidence="5 6">
    <name type="scientific">Thiocapsa imhoffii</name>
    <dbReference type="NCBI Taxonomy" id="382777"/>
    <lineage>
        <taxon>Bacteria</taxon>
        <taxon>Pseudomonadati</taxon>
        <taxon>Pseudomonadota</taxon>
        <taxon>Gammaproteobacteria</taxon>
        <taxon>Chromatiales</taxon>
        <taxon>Chromatiaceae</taxon>
        <taxon>Thiocapsa</taxon>
    </lineage>
</organism>
<dbReference type="InterPro" id="IPR050611">
    <property type="entry name" value="ABCF"/>
</dbReference>
<dbReference type="InterPro" id="IPR003439">
    <property type="entry name" value="ABC_transporter-like_ATP-bd"/>
</dbReference>
<evidence type="ECO:0000259" key="4">
    <source>
        <dbReference type="PROSITE" id="PS50893"/>
    </source>
</evidence>
<dbReference type="SUPFAM" id="SSF52540">
    <property type="entry name" value="P-loop containing nucleoside triphosphate hydrolases"/>
    <property type="match status" value="1"/>
</dbReference>
<feature type="domain" description="ABC transporter" evidence="4">
    <location>
        <begin position="6"/>
        <end position="199"/>
    </location>
</feature>
<dbReference type="Gene3D" id="3.40.50.300">
    <property type="entry name" value="P-loop containing nucleotide triphosphate hydrolases"/>
    <property type="match status" value="1"/>
</dbReference>
<reference evidence="5 6" key="1">
    <citation type="journal article" date="2020" name="Microorganisms">
        <title>Osmotic Adaptation and Compatible Solute Biosynthesis of Phototrophic Bacteria as Revealed from Genome Analyses.</title>
        <authorList>
            <person name="Imhoff J.F."/>
            <person name="Rahn T."/>
            <person name="Kunzel S."/>
            <person name="Keller A."/>
            <person name="Neulinger S.C."/>
        </authorList>
    </citation>
    <scope>NUCLEOTIDE SEQUENCE [LARGE SCALE GENOMIC DNA]</scope>
    <source>
        <strain evidence="5 6">DSM 21303</strain>
    </source>
</reference>
<evidence type="ECO:0000256" key="1">
    <source>
        <dbReference type="ARBA" id="ARBA00022737"/>
    </source>
</evidence>
<protein>
    <submittedName>
        <fullName evidence="5">ABC transporter</fullName>
    </submittedName>
</protein>
<dbReference type="EMBL" id="NRSD01000006">
    <property type="protein sequence ID" value="MBK1644635.1"/>
    <property type="molecule type" value="Genomic_DNA"/>
</dbReference>
<proteinExistence type="predicted"/>
<dbReference type="Proteomes" id="UP001138802">
    <property type="component" value="Unassembled WGS sequence"/>
</dbReference>
<accession>A0A9X0WHI2</accession>
<dbReference type="PROSITE" id="PS50893">
    <property type="entry name" value="ABC_TRANSPORTER_2"/>
    <property type="match status" value="1"/>
</dbReference>
<dbReference type="PANTHER" id="PTHR19211">
    <property type="entry name" value="ATP-BINDING TRANSPORT PROTEIN-RELATED"/>
    <property type="match status" value="1"/>
</dbReference>
<keyword evidence="6" id="KW-1185">Reference proteome</keyword>
<name>A0A9X0WHI2_9GAMM</name>
<sequence length="200" mass="21350">MTPALLRVEELVAGYGKPVVGPVSLTLEPGEVVGLWGANGSGKSTLLNAIAEQADILSGRIRRAPALTLAYQAQHPVRLATLPLTGAEFLRYADASSTGMPAALQRGLRRRIDRLSGGEYQLLCVWAALAGHAELVLLDEPTNNLDPERETLLVEMLAPGRAAPGVAVRATRARRAVLVVSHTRAFLERVCSRVIEITGC</sequence>
<evidence type="ECO:0000256" key="3">
    <source>
        <dbReference type="ARBA" id="ARBA00022840"/>
    </source>
</evidence>
<keyword evidence="3" id="KW-0067">ATP-binding</keyword>
<gene>
    <name evidence="5" type="ORF">CKO25_08225</name>
</gene>